<dbReference type="InterPro" id="IPR013783">
    <property type="entry name" value="Ig-like_fold"/>
</dbReference>
<evidence type="ECO:0000256" key="1">
    <source>
        <dbReference type="ARBA" id="ARBA00022729"/>
    </source>
</evidence>
<evidence type="ECO:0000259" key="7">
    <source>
        <dbReference type="PROSITE" id="PS50835"/>
    </source>
</evidence>
<evidence type="ECO:0000256" key="3">
    <source>
        <dbReference type="ARBA" id="ARBA00023180"/>
    </source>
</evidence>
<dbReference type="InterPro" id="IPR003598">
    <property type="entry name" value="Ig_sub2"/>
</dbReference>
<keyword evidence="3" id="KW-0325">Glycoprotein</keyword>
<dbReference type="Pfam" id="PF17736">
    <property type="entry name" value="Ig_C17orf99"/>
    <property type="match status" value="1"/>
</dbReference>
<dbReference type="InterPro" id="IPR040878">
    <property type="entry name" value="IL-40-like_Ig"/>
</dbReference>
<sequence>MWEPQKPSLRMGTHLLLLTATLLSTCQVTESQALFTIKNVSLTIEPDNVVFRGTNVTLRCQTIVSSSGILKREYSIYKDNVVVYTDTRTTPEDLLYPLPLTRVADTGKYKCQVTIQDQQQISSVKKLTVTGLQTPVLHLNKGVVNEGEDVILRCSAPEETGSIIFYFYKDTKDLHEETVNTNHVEFTHRFDRSGVHRLHCDYRVILLPDSVRSNHSNSVVVTVKELLISPVISVEPSGSRIIEGDFLKIVCSVSGRLSPNHSSKLKILLTKGQDVLSAGQTRANYSVRAMAEHSGAFECVLQMGNIDKRATEHVIIKELFSKPVLAMEPKEVFEMEEFNLTCKSSNYSSDRISMSDLKYSFYKDDNLLAAGSVNGIYILKAQNPNGNYFCKAEAMMVSKFSEKLTVRAKVLVSKPEIKAIGRVIVGKLFQVRCHSDRGSLPIYYTLLRKNSAINQTAVWESHREAIFPVTIQHRSDIQDYKCRAKNHQDNMDSNSLNTSVTVPLSSPELGVSSDLLATQSFISLDVPEGYDIYLVCSVQGSYPVSFKWYRDGTAMPILTRTLTQTTDVYQIEKVDYKNSGIYYCEANNSAQNIVRSQAVTVDVKMAKWKKVLIGACCLLVGAVLVLGCVLFFKSKRGKRDNVAELSVKPSSPKSDDSLTVSLTHDTMEVYKLPKGEVEAGGSVWSEMPVDPGSDLESITSNNEPDVEYTEVVHPQPEDSVRVPLKTGAETVYSEVQSSPTGPPYDHHDYGSVEYADLNGDQPEVYCAPLEVNHHDLNDIPAPVE</sequence>
<dbReference type="InterPro" id="IPR007110">
    <property type="entry name" value="Ig-like_dom"/>
</dbReference>
<organism evidence="8 9">
    <name type="scientific">Umbra pygmaea</name>
    <name type="common">Eastern mudminnow</name>
    <dbReference type="NCBI Taxonomy" id="75934"/>
    <lineage>
        <taxon>Eukaryota</taxon>
        <taxon>Metazoa</taxon>
        <taxon>Chordata</taxon>
        <taxon>Craniata</taxon>
        <taxon>Vertebrata</taxon>
        <taxon>Euteleostomi</taxon>
        <taxon>Actinopterygii</taxon>
        <taxon>Neopterygii</taxon>
        <taxon>Teleostei</taxon>
        <taxon>Protacanthopterygii</taxon>
        <taxon>Esociformes</taxon>
        <taxon>Umbridae</taxon>
        <taxon>Umbra</taxon>
    </lineage>
</organism>
<gene>
    <name evidence="8" type="ORF">UPYG_G00066970</name>
</gene>
<feature type="chain" id="PRO_5044868517" description="Ig-like domain-containing protein" evidence="6">
    <location>
        <begin position="32"/>
        <end position="784"/>
    </location>
</feature>
<evidence type="ECO:0000313" key="8">
    <source>
        <dbReference type="EMBL" id="KAL1006029.1"/>
    </source>
</evidence>
<reference evidence="8 9" key="1">
    <citation type="submission" date="2024-06" db="EMBL/GenBank/DDBJ databases">
        <authorList>
            <person name="Pan Q."/>
            <person name="Wen M."/>
            <person name="Jouanno E."/>
            <person name="Zahm M."/>
            <person name="Klopp C."/>
            <person name="Cabau C."/>
            <person name="Louis A."/>
            <person name="Berthelot C."/>
            <person name="Parey E."/>
            <person name="Roest Crollius H."/>
            <person name="Montfort J."/>
            <person name="Robinson-Rechavi M."/>
            <person name="Bouchez O."/>
            <person name="Lampietro C."/>
            <person name="Lopez Roques C."/>
            <person name="Donnadieu C."/>
            <person name="Postlethwait J."/>
            <person name="Bobe J."/>
            <person name="Verreycken H."/>
            <person name="Guiguen Y."/>
        </authorList>
    </citation>
    <scope>NUCLEOTIDE SEQUENCE [LARGE SCALE GENOMIC DNA]</scope>
    <source>
        <strain evidence="8">Up_M1</strain>
        <tissue evidence="8">Testis</tissue>
    </source>
</reference>
<evidence type="ECO:0000256" key="5">
    <source>
        <dbReference type="SAM" id="Phobius"/>
    </source>
</evidence>
<dbReference type="AlphaFoldDB" id="A0ABD0XAN8"/>
<dbReference type="PANTHER" id="PTHR11481:SF125">
    <property type="entry name" value="PLATELET ENDOTHELIAL CELL ADHESION MOLECULE-LIKE ISOFORM X1"/>
    <property type="match status" value="1"/>
</dbReference>
<accession>A0ABD0XAN8</accession>
<evidence type="ECO:0000256" key="2">
    <source>
        <dbReference type="ARBA" id="ARBA00023157"/>
    </source>
</evidence>
<evidence type="ECO:0000256" key="4">
    <source>
        <dbReference type="SAM" id="MobiDB-lite"/>
    </source>
</evidence>
<keyword evidence="1 6" id="KW-0732">Signal</keyword>
<keyword evidence="2" id="KW-1015">Disulfide bond</keyword>
<dbReference type="InterPro" id="IPR003599">
    <property type="entry name" value="Ig_sub"/>
</dbReference>
<keyword evidence="9" id="KW-1185">Reference proteome</keyword>
<dbReference type="Proteomes" id="UP001557470">
    <property type="component" value="Unassembled WGS sequence"/>
</dbReference>
<feature type="domain" description="Ig-like" evidence="7">
    <location>
        <begin position="507"/>
        <end position="600"/>
    </location>
</feature>
<keyword evidence="5" id="KW-0472">Membrane</keyword>
<protein>
    <recommendedName>
        <fullName evidence="7">Ig-like domain-containing protein</fullName>
    </recommendedName>
</protein>
<evidence type="ECO:0000313" key="9">
    <source>
        <dbReference type="Proteomes" id="UP001557470"/>
    </source>
</evidence>
<feature type="region of interest" description="Disordered" evidence="4">
    <location>
        <begin position="734"/>
        <end position="755"/>
    </location>
</feature>
<dbReference type="SMART" id="SM00408">
    <property type="entry name" value="IGc2"/>
    <property type="match status" value="1"/>
</dbReference>
<keyword evidence="5" id="KW-0812">Transmembrane</keyword>
<dbReference type="SUPFAM" id="SSF48726">
    <property type="entry name" value="Immunoglobulin"/>
    <property type="match status" value="2"/>
</dbReference>
<keyword evidence="5" id="KW-1133">Transmembrane helix</keyword>
<evidence type="ECO:0000256" key="6">
    <source>
        <dbReference type="SAM" id="SignalP"/>
    </source>
</evidence>
<feature type="signal peptide" evidence="6">
    <location>
        <begin position="1"/>
        <end position="31"/>
    </location>
</feature>
<proteinExistence type="predicted"/>
<feature type="domain" description="Ig-like" evidence="7">
    <location>
        <begin position="323"/>
        <end position="405"/>
    </location>
</feature>
<dbReference type="SMART" id="SM00409">
    <property type="entry name" value="IG"/>
    <property type="match status" value="4"/>
</dbReference>
<dbReference type="EMBL" id="JAGEUA010000002">
    <property type="protein sequence ID" value="KAL1006029.1"/>
    <property type="molecule type" value="Genomic_DNA"/>
</dbReference>
<comment type="caution">
    <text evidence="8">The sequence shown here is derived from an EMBL/GenBank/DDBJ whole genome shotgun (WGS) entry which is preliminary data.</text>
</comment>
<feature type="domain" description="Ig-like" evidence="7">
    <location>
        <begin position="230"/>
        <end position="315"/>
    </location>
</feature>
<dbReference type="Gene3D" id="2.60.40.10">
    <property type="entry name" value="Immunoglobulins"/>
    <property type="match status" value="5"/>
</dbReference>
<dbReference type="InterPro" id="IPR050488">
    <property type="entry name" value="Ig_Fc_receptor"/>
</dbReference>
<dbReference type="InterPro" id="IPR036179">
    <property type="entry name" value="Ig-like_dom_sf"/>
</dbReference>
<name>A0ABD0XAN8_UMBPY</name>
<dbReference type="PROSITE" id="PS50835">
    <property type="entry name" value="IG_LIKE"/>
    <property type="match status" value="3"/>
</dbReference>
<feature type="transmembrane region" description="Helical" evidence="5">
    <location>
        <begin position="611"/>
        <end position="632"/>
    </location>
</feature>
<dbReference type="PANTHER" id="PTHR11481">
    <property type="entry name" value="IMMUNOGLOBULIN FC RECEPTOR"/>
    <property type="match status" value="1"/>
</dbReference>
<dbReference type="Pfam" id="PF13895">
    <property type="entry name" value="Ig_2"/>
    <property type="match status" value="3"/>
</dbReference>